<dbReference type="Gene3D" id="3.30.50.10">
    <property type="entry name" value="Erythroid Transcription Factor GATA-1, subunit A"/>
    <property type="match status" value="2"/>
</dbReference>
<evidence type="ECO:0000256" key="4">
    <source>
        <dbReference type="ARBA" id="ARBA00023015"/>
    </source>
</evidence>
<dbReference type="Gene3D" id="1.10.565.10">
    <property type="entry name" value="Retinoid X Receptor"/>
    <property type="match status" value="1"/>
</dbReference>
<name>A0A7R9QGH2_9ACAR</name>
<dbReference type="Proteomes" id="UP000728032">
    <property type="component" value="Unassembled WGS sequence"/>
</dbReference>
<dbReference type="InterPro" id="IPR001628">
    <property type="entry name" value="Znf_hrmn_rcpt"/>
</dbReference>
<evidence type="ECO:0000256" key="8">
    <source>
        <dbReference type="ARBA" id="ARBA00023242"/>
    </source>
</evidence>
<dbReference type="PRINTS" id="PR00398">
    <property type="entry name" value="STRDHORMONER"/>
</dbReference>
<organism evidence="10">
    <name type="scientific">Oppiella nova</name>
    <dbReference type="NCBI Taxonomy" id="334625"/>
    <lineage>
        <taxon>Eukaryota</taxon>
        <taxon>Metazoa</taxon>
        <taxon>Ecdysozoa</taxon>
        <taxon>Arthropoda</taxon>
        <taxon>Chelicerata</taxon>
        <taxon>Arachnida</taxon>
        <taxon>Acari</taxon>
        <taxon>Acariformes</taxon>
        <taxon>Sarcoptiformes</taxon>
        <taxon>Oribatida</taxon>
        <taxon>Brachypylina</taxon>
        <taxon>Oppioidea</taxon>
        <taxon>Oppiidae</taxon>
        <taxon>Oppiella</taxon>
    </lineage>
</organism>
<dbReference type="EMBL" id="CAJPVJ010001844">
    <property type="protein sequence ID" value="CAG2165392.1"/>
    <property type="molecule type" value="Genomic_DNA"/>
</dbReference>
<feature type="non-terminal residue" evidence="10">
    <location>
        <position position="1"/>
    </location>
</feature>
<evidence type="ECO:0000256" key="2">
    <source>
        <dbReference type="ARBA" id="ARBA00022771"/>
    </source>
</evidence>
<dbReference type="EMBL" id="OC916669">
    <property type="protein sequence ID" value="CAD7644917.1"/>
    <property type="molecule type" value="Genomic_DNA"/>
</dbReference>
<accession>A0A7R9QGH2</accession>
<dbReference type="SUPFAM" id="SSF48508">
    <property type="entry name" value="Nuclear receptor ligand-binding domain"/>
    <property type="match status" value="1"/>
</dbReference>
<keyword evidence="5" id="KW-0238">DNA-binding</keyword>
<dbReference type="GO" id="GO:0004879">
    <property type="term" value="F:nuclear receptor activity"/>
    <property type="evidence" value="ECO:0007669"/>
    <property type="project" value="TreeGrafter"/>
</dbReference>
<sequence>MSDNKIVKICEVCGDKAIGRNFTAITCEPCKAFFRRTGLKNKPLICPSNGKCIINSLTRKICQKCRLEKCLTVGMKKEFIRNGEENELKKQMLRENKLKRKLHKERTNCMTSPDTNSTNDTDFGNEVLSDLLEKSVNINDNSVSDQSMGIENVITINTNVKNGSLLSDIISRSQRIYSLVPMYKELTDYNGMNELERNRIREIMSASNVCNYQLSQKRHLINTREEFCKKSTNINESLIKDMITFTKNLSGFKTICTEDQISLFKYGYNELAIDNGETGLISEDVWDYGRNYGAVTCETCKAFFRRVVTKDYRHLDCHLNGKCIITTKTRKCCQKCRLDKCFAVGMKL</sequence>
<dbReference type="PRINTS" id="PR00047">
    <property type="entry name" value="STROIDFINGER"/>
</dbReference>
<dbReference type="InterPro" id="IPR013088">
    <property type="entry name" value="Znf_NHR/GATA"/>
</dbReference>
<dbReference type="InterPro" id="IPR050234">
    <property type="entry name" value="Nuclear_hormone_rcpt_NR1"/>
</dbReference>
<evidence type="ECO:0000313" key="10">
    <source>
        <dbReference type="EMBL" id="CAD7644917.1"/>
    </source>
</evidence>
<dbReference type="GO" id="GO:0008270">
    <property type="term" value="F:zinc ion binding"/>
    <property type="evidence" value="ECO:0007669"/>
    <property type="project" value="UniProtKB-KW"/>
</dbReference>
<dbReference type="PANTHER" id="PTHR24082:SF283">
    <property type="entry name" value="NUCLEAR HORMONE RECEPTOR HR96"/>
    <property type="match status" value="1"/>
</dbReference>
<dbReference type="PROSITE" id="PS00031">
    <property type="entry name" value="NUCLEAR_REC_DBD_1"/>
    <property type="match status" value="1"/>
</dbReference>
<keyword evidence="2" id="KW-0863">Zinc-finger</keyword>
<dbReference type="InterPro" id="IPR001723">
    <property type="entry name" value="Nuclear_hrmn_rcpt"/>
</dbReference>
<feature type="domain" description="Nuclear receptor" evidence="9">
    <location>
        <begin position="7"/>
        <end position="82"/>
    </location>
</feature>
<keyword evidence="11" id="KW-1185">Reference proteome</keyword>
<evidence type="ECO:0000256" key="6">
    <source>
        <dbReference type="ARBA" id="ARBA00023163"/>
    </source>
</evidence>
<keyword evidence="3" id="KW-0862">Zinc</keyword>
<keyword evidence="8" id="KW-0539">Nucleus</keyword>
<dbReference type="GO" id="GO:0000978">
    <property type="term" value="F:RNA polymerase II cis-regulatory region sequence-specific DNA binding"/>
    <property type="evidence" value="ECO:0007669"/>
    <property type="project" value="TreeGrafter"/>
</dbReference>
<dbReference type="GO" id="GO:0030154">
    <property type="term" value="P:cell differentiation"/>
    <property type="evidence" value="ECO:0007669"/>
    <property type="project" value="TreeGrafter"/>
</dbReference>
<dbReference type="OrthoDB" id="6247587at2759"/>
<gene>
    <name evidence="10" type="ORF">ONB1V03_LOCUS4934</name>
</gene>
<dbReference type="SMART" id="SM00399">
    <property type="entry name" value="ZnF_C4"/>
    <property type="match status" value="2"/>
</dbReference>
<feature type="domain" description="Nuclear receptor" evidence="9">
    <location>
        <begin position="275"/>
        <end position="348"/>
    </location>
</feature>
<proteinExistence type="predicted"/>
<dbReference type="PROSITE" id="PS51030">
    <property type="entry name" value="NUCLEAR_REC_DBD_2"/>
    <property type="match status" value="2"/>
</dbReference>
<evidence type="ECO:0000259" key="9">
    <source>
        <dbReference type="PROSITE" id="PS51030"/>
    </source>
</evidence>
<dbReference type="InterPro" id="IPR035500">
    <property type="entry name" value="NHR-like_dom_sf"/>
</dbReference>
<dbReference type="SUPFAM" id="SSF57716">
    <property type="entry name" value="Glucocorticoid receptor-like (DNA-binding domain)"/>
    <property type="match status" value="2"/>
</dbReference>
<evidence type="ECO:0000313" key="11">
    <source>
        <dbReference type="Proteomes" id="UP000728032"/>
    </source>
</evidence>
<reference evidence="10" key="1">
    <citation type="submission" date="2020-11" db="EMBL/GenBank/DDBJ databases">
        <authorList>
            <person name="Tran Van P."/>
        </authorList>
    </citation>
    <scope>NUCLEOTIDE SEQUENCE</scope>
</reference>
<evidence type="ECO:0000256" key="1">
    <source>
        <dbReference type="ARBA" id="ARBA00022723"/>
    </source>
</evidence>
<dbReference type="PANTHER" id="PTHR24082">
    <property type="entry name" value="NUCLEAR HORMONE RECEPTOR"/>
    <property type="match status" value="1"/>
</dbReference>
<keyword evidence="6" id="KW-0804">Transcription</keyword>
<dbReference type="GO" id="GO:0000122">
    <property type="term" value="P:negative regulation of transcription by RNA polymerase II"/>
    <property type="evidence" value="ECO:0007669"/>
    <property type="project" value="TreeGrafter"/>
</dbReference>
<dbReference type="GO" id="GO:0045944">
    <property type="term" value="P:positive regulation of transcription by RNA polymerase II"/>
    <property type="evidence" value="ECO:0007669"/>
    <property type="project" value="TreeGrafter"/>
</dbReference>
<keyword evidence="7" id="KW-0675">Receptor</keyword>
<protein>
    <recommendedName>
        <fullName evidence="9">Nuclear receptor domain-containing protein</fullName>
    </recommendedName>
</protein>
<evidence type="ECO:0000256" key="3">
    <source>
        <dbReference type="ARBA" id="ARBA00022833"/>
    </source>
</evidence>
<evidence type="ECO:0000256" key="7">
    <source>
        <dbReference type="ARBA" id="ARBA00023170"/>
    </source>
</evidence>
<dbReference type="AlphaFoldDB" id="A0A7R9QGH2"/>
<evidence type="ECO:0000256" key="5">
    <source>
        <dbReference type="ARBA" id="ARBA00023125"/>
    </source>
</evidence>
<keyword evidence="1" id="KW-0479">Metal-binding</keyword>
<keyword evidence="4" id="KW-0805">Transcription regulation</keyword>
<dbReference type="Pfam" id="PF00105">
    <property type="entry name" value="zf-C4"/>
    <property type="match status" value="2"/>
</dbReference>